<accession>A0A1Y2CP23</accession>
<keyword evidence="3" id="KW-1185">Reference proteome</keyword>
<protein>
    <submittedName>
        <fullName evidence="2">Uncharacterized protein</fullName>
    </submittedName>
</protein>
<proteinExistence type="predicted"/>
<feature type="compositionally biased region" description="Basic and acidic residues" evidence="1">
    <location>
        <begin position="60"/>
        <end position="107"/>
    </location>
</feature>
<feature type="compositionally biased region" description="Basic and acidic residues" evidence="1">
    <location>
        <begin position="36"/>
        <end position="51"/>
    </location>
</feature>
<dbReference type="EMBL" id="MCOG01000101">
    <property type="protein sequence ID" value="ORY48788.1"/>
    <property type="molecule type" value="Genomic_DNA"/>
</dbReference>
<feature type="compositionally biased region" description="Basic and acidic residues" evidence="1">
    <location>
        <begin position="131"/>
        <end position="141"/>
    </location>
</feature>
<organism evidence="2 3">
    <name type="scientific">Neocallimastix californiae</name>
    <dbReference type="NCBI Taxonomy" id="1754190"/>
    <lineage>
        <taxon>Eukaryota</taxon>
        <taxon>Fungi</taxon>
        <taxon>Fungi incertae sedis</taxon>
        <taxon>Chytridiomycota</taxon>
        <taxon>Chytridiomycota incertae sedis</taxon>
        <taxon>Neocallimastigomycetes</taxon>
        <taxon>Neocallimastigales</taxon>
        <taxon>Neocallimastigaceae</taxon>
        <taxon>Neocallimastix</taxon>
    </lineage>
</organism>
<sequence>MSEAAEVVENQKELNPPLEENENVEIVENENQPVQEEVKKEEIIEPIKESVEPTEENVEFTEKKDESTEERIESTEEKVESTEEKSESTKDKDESTEKNDEPNEKGNEQQSNNGSMHKLEPKSKAGSVQGSKDENMNERKSLWNIDQLIQQEIDTNEQEKKINDDKNKKTIDIIDELDSQPEEINYEEIAFADSDMTFNDSNELSNDIDASG</sequence>
<feature type="region of interest" description="Disordered" evidence="1">
    <location>
        <begin position="1"/>
        <end position="143"/>
    </location>
</feature>
<dbReference type="AlphaFoldDB" id="A0A1Y2CP23"/>
<name>A0A1Y2CP23_9FUNG</name>
<feature type="compositionally biased region" description="Acidic residues" evidence="1">
    <location>
        <begin position="19"/>
        <end position="28"/>
    </location>
</feature>
<reference evidence="2 3" key="1">
    <citation type="submission" date="2016-08" db="EMBL/GenBank/DDBJ databases">
        <title>A Parts List for Fungal Cellulosomes Revealed by Comparative Genomics.</title>
        <authorList>
            <consortium name="DOE Joint Genome Institute"/>
            <person name="Haitjema C.H."/>
            <person name="Gilmore S.P."/>
            <person name="Henske J.K."/>
            <person name="Solomon K.V."/>
            <person name="De Groot R."/>
            <person name="Kuo A."/>
            <person name="Mondo S.J."/>
            <person name="Salamov A.A."/>
            <person name="Labutti K."/>
            <person name="Zhao Z."/>
            <person name="Chiniquy J."/>
            <person name="Barry K."/>
            <person name="Brewer H.M."/>
            <person name="Purvine S.O."/>
            <person name="Wright A.T."/>
            <person name="Boxma B."/>
            <person name="Van Alen T."/>
            <person name="Hackstein J.H."/>
            <person name="Baker S.E."/>
            <person name="Grigoriev I.V."/>
            <person name="O'Malley M.A."/>
        </authorList>
    </citation>
    <scope>NUCLEOTIDE SEQUENCE [LARGE SCALE GENOMIC DNA]</scope>
    <source>
        <strain evidence="2 3">G1</strain>
    </source>
</reference>
<evidence type="ECO:0000313" key="3">
    <source>
        <dbReference type="Proteomes" id="UP000193920"/>
    </source>
</evidence>
<evidence type="ECO:0000256" key="1">
    <source>
        <dbReference type="SAM" id="MobiDB-lite"/>
    </source>
</evidence>
<gene>
    <name evidence="2" type="ORF">LY90DRAFT_508817</name>
</gene>
<dbReference type="STRING" id="1754190.A0A1Y2CP23"/>
<dbReference type="Proteomes" id="UP000193920">
    <property type="component" value="Unassembled WGS sequence"/>
</dbReference>
<comment type="caution">
    <text evidence="2">The sequence shown here is derived from an EMBL/GenBank/DDBJ whole genome shotgun (WGS) entry which is preliminary data.</text>
</comment>
<evidence type="ECO:0000313" key="2">
    <source>
        <dbReference type="EMBL" id="ORY48788.1"/>
    </source>
</evidence>